<evidence type="ECO:0000256" key="2">
    <source>
        <dbReference type="ARBA" id="ARBA00022801"/>
    </source>
</evidence>
<dbReference type="Pfam" id="PF05343">
    <property type="entry name" value="Peptidase_M42"/>
    <property type="match status" value="1"/>
</dbReference>
<dbReference type="SUPFAM" id="SSF53187">
    <property type="entry name" value="Zn-dependent exopeptidases"/>
    <property type="match status" value="1"/>
</dbReference>
<evidence type="ECO:0008006" key="5">
    <source>
        <dbReference type="Google" id="ProtNLM"/>
    </source>
</evidence>
<sequence length="348" mass="39567">MMNFKEFMNYLQPTQEELHGTLPGWLLDKGYRVHACEHGIIGLSPFGEVPTLVAHMDTINTHRCDDEIYNAYYNAELKDGFVTLTKSAKTAGIKCLGADDRAGIYTVIKAVEELESEHLPHIIFTTDEEIGCVGSSAMTDNKCSGCIEYLHAMETPYLIQVDRGRHEDSWQEAVYYSYNTDASMLSTDIENAGFITAHGSFTDIGELAPYLEVPAVNISASYEFEHTPQERLNWHMFKTNFNNLMFFLNTNWYNSYGEYQEAKKWGNVTIANGYSNYGGSEDWYDVASEHSVYDMKDIITDVNELAYASGLDEDGLDDYLYDIFGNNTDYREQFIENMYAFISGEIVC</sequence>
<protein>
    <recommendedName>
        <fullName evidence="5">Peptidase</fullName>
    </recommendedName>
</protein>
<name>A0A1W6JID1_9CAUD</name>
<organism evidence="3 4">
    <name type="scientific">Lactococcus phage AM6</name>
    <dbReference type="NCBI Taxonomy" id="1965474"/>
    <lineage>
        <taxon>Viruses</taxon>
        <taxon>Duplodnaviria</taxon>
        <taxon>Heunggongvirae</taxon>
        <taxon>Uroviricota</taxon>
        <taxon>Caudoviricetes</taxon>
        <taxon>Teubervirus</taxon>
        <taxon>Teubervirus AM6</taxon>
    </lineage>
</organism>
<dbReference type="Proteomes" id="UP000223464">
    <property type="component" value="Segment"/>
</dbReference>
<reference evidence="3 4" key="1">
    <citation type="journal article" date="2017" name="Viruses">
        <title>Phage Biodiversity in Artisanal Cheese Wheys Reflects the Complexity of the Fermentation Process.</title>
        <authorList>
            <person name="Mahony J."/>
            <person name="Moscarelli A."/>
            <person name="Kelleher P."/>
            <person name="Lugli G.A."/>
            <person name="Ventura M."/>
            <person name="Settanni L."/>
            <person name="van Sinderen D."/>
        </authorList>
    </citation>
    <scope>NUCLEOTIDE SEQUENCE [LARGE SCALE GENOMIC DNA]</scope>
</reference>
<dbReference type="GO" id="GO:0046872">
    <property type="term" value="F:metal ion binding"/>
    <property type="evidence" value="ECO:0007669"/>
    <property type="project" value="UniProtKB-KW"/>
</dbReference>
<keyword evidence="2" id="KW-0378">Hydrolase</keyword>
<keyword evidence="1" id="KW-0479">Metal-binding</keyword>
<dbReference type="GO" id="GO:0016787">
    <property type="term" value="F:hydrolase activity"/>
    <property type="evidence" value="ECO:0007669"/>
    <property type="project" value="UniProtKB-KW"/>
</dbReference>
<dbReference type="InterPro" id="IPR008007">
    <property type="entry name" value="Peptidase_M42"/>
</dbReference>
<dbReference type="Gene3D" id="3.40.630.10">
    <property type="entry name" value="Zn peptidases"/>
    <property type="match status" value="1"/>
</dbReference>
<accession>A0A1W6JID1</accession>
<proteinExistence type="predicted"/>
<dbReference type="EMBL" id="KY554766">
    <property type="protein sequence ID" value="ARM65974.1"/>
    <property type="molecule type" value="Genomic_DNA"/>
</dbReference>
<evidence type="ECO:0000313" key="4">
    <source>
        <dbReference type="Proteomes" id="UP000223464"/>
    </source>
</evidence>
<evidence type="ECO:0000256" key="1">
    <source>
        <dbReference type="ARBA" id="ARBA00022723"/>
    </source>
</evidence>
<keyword evidence="4" id="KW-1185">Reference proteome</keyword>
<gene>
    <name evidence="3" type="ORF">AM6_027</name>
</gene>
<evidence type="ECO:0000313" key="3">
    <source>
        <dbReference type="EMBL" id="ARM65974.1"/>
    </source>
</evidence>